<dbReference type="Pfam" id="PF12974">
    <property type="entry name" value="Phosphonate-bd"/>
    <property type="match status" value="1"/>
</dbReference>
<dbReference type="Proteomes" id="UP000291236">
    <property type="component" value="Chromosome"/>
</dbReference>
<dbReference type="PANTHER" id="PTHR35841">
    <property type="entry name" value="PHOSPHONATES-BINDING PERIPLASMIC PROTEIN"/>
    <property type="match status" value="1"/>
</dbReference>
<accession>A0A4V0P2A4</accession>
<reference evidence="1 2" key="1">
    <citation type="submission" date="2018-12" db="EMBL/GenBank/DDBJ databases">
        <title>Rubrispira sanarue gen. nov., sp., nov., a member of the order Silvanigrellales, isolated from a brackish lake in Hamamatsu Japan.</title>
        <authorList>
            <person name="Maejima Y."/>
            <person name="Iino T."/>
            <person name="Muraguchi Y."/>
            <person name="Fukuda K."/>
            <person name="Nojiri H."/>
            <person name="Ohkuma M."/>
            <person name="Moriuchi R."/>
            <person name="Dohra H."/>
            <person name="Kimbara K."/>
            <person name="Shintani M."/>
        </authorList>
    </citation>
    <scope>NUCLEOTIDE SEQUENCE [LARGE SCALE GENOMIC DNA]</scope>
    <source>
        <strain evidence="1 2">RF1110005</strain>
    </source>
</reference>
<sequence>MIFYDWKQKVTFHACLIMSLLILTSCTQLCLNSPELGSKALPIEFYLESPDILNIDEIAVVNLENCIEKNTGYRVHFNYATDEKALITALSRGNAQFALMSSLTYIGASEKTPLQSILLLRKKESPFTRSIILGKSSTWKNYLIKTSLPLNIYSFQNEHTLHFFNNSTVAYTNPESDVGFLVPRMYFLQGNIFPSSAIFVGNYDAVLQAIDENLATIGALSETFLEKKFPNSVPFQIGSQIGHFTILGVSQSIPLKVIVENPKIQLDISKSLINGLEICAQEKNSDFKKIFDADGIQKSNEKSFSFTKELYNFQQENIRILTPRIP</sequence>
<organism evidence="1 2">
    <name type="scientific">Fluviispira sanaruensis</name>
    <dbReference type="NCBI Taxonomy" id="2493639"/>
    <lineage>
        <taxon>Bacteria</taxon>
        <taxon>Pseudomonadati</taxon>
        <taxon>Bdellovibrionota</taxon>
        <taxon>Oligoflexia</taxon>
        <taxon>Silvanigrellales</taxon>
        <taxon>Silvanigrellaceae</taxon>
        <taxon>Fluviispira</taxon>
    </lineage>
</organism>
<dbReference type="SUPFAM" id="SSF53850">
    <property type="entry name" value="Periplasmic binding protein-like II"/>
    <property type="match status" value="1"/>
</dbReference>
<dbReference type="PANTHER" id="PTHR35841:SF1">
    <property type="entry name" value="PHOSPHONATES-BINDING PERIPLASMIC PROTEIN"/>
    <property type="match status" value="1"/>
</dbReference>
<dbReference type="KEGG" id="sbf:JCM31447_09780"/>
<name>A0A4V0P2A4_FLUSA</name>
<proteinExistence type="predicted"/>
<dbReference type="AlphaFoldDB" id="A0A4V0P2A4"/>
<dbReference type="PROSITE" id="PS51257">
    <property type="entry name" value="PROKAR_LIPOPROTEIN"/>
    <property type="match status" value="1"/>
</dbReference>
<evidence type="ECO:0000313" key="1">
    <source>
        <dbReference type="EMBL" id="BBH52537.1"/>
    </source>
</evidence>
<gene>
    <name evidence="1" type="ORF">JCM31447_09780</name>
</gene>
<evidence type="ECO:0000313" key="2">
    <source>
        <dbReference type="Proteomes" id="UP000291236"/>
    </source>
</evidence>
<protein>
    <submittedName>
        <fullName evidence="1">Uncharacterized protein</fullName>
    </submittedName>
</protein>
<dbReference type="EMBL" id="AP019368">
    <property type="protein sequence ID" value="BBH52537.1"/>
    <property type="molecule type" value="Genomic_DNA"/>
</dbReference>
<dbReference type="Gene3D" id="3.40.190.10">
    <property type="entry name" value="Periplasmic binding protein-like II"/>
    <property type="match status" value="2"/>
</dbReference>
<keyword evidence="2" id="KW-1185">Reference proteome</keyword>
<dbReference type="OrthoDB" id="5291818at2"/>
<dbReference type="RefSeq" id="WP_130607127.1">
    <property type="nucleotide sequence ID" value="NZ_AP019368.1"/>
</dbReference>